<evidence type="ECO:0000256" key="6">
    <source>
        <dbReference type="ARBA" id="ARBA00022898"/>
    </source>
</evidence>
<name>A0A3M4M1C9_PSECI</name>
<dbReference type="AlphaFoldDB" id="A0A3M4M1C9"/>
<dbReference type="InterPro" id="IPR036052">
    <property type="entry name" value="TrpB-like_PALP_sf"/>
</dbReference>
<dbReference type="InterPro" id="IPR050214">
    <property type="entry name" value="Cys_Synth/Cystath_Beta-Synth"/>
</dbReference>
<feature type="domain" description="Tryptophan synthase beta chain-like PALP" evidence="8">
    <location>
        <begin position="22"/>
        <end position="291"/>
    </location>
</feature>
<evidence type="ECO:0000256" key="7">
    <source>
        <dbReference type="ARBA" id="ARBA00047931"/>
    </source>
</evidence>
<dbReference type="NCBIfam" id="TIGR03945">
    <property type="entry name" value="PLP_SbnA_fam"/>
    <property type="match status" value="1"/>
</dbReference>
<evidence type="ECO:0000256" key="4">
    <source>
        <dbReference type="ARBA" id="ARBA00012681"/>
    </source>
</evidence>
<keyword evidence="6" id="KW-0663">Pyridoxal phosphate</keyword>
<evidence type="ECO:0000259" key="8">
    <source>
        <dbReference type="Pfam" id="PF00291"/>
    </source>
</evidence>
<dbReference type="InterPro" id="IPR023401">
    <property type="entry name" value="ODC_N"/>
</dbReference>
<evidence type="ECO:0000256" key="5">
    <source>
        <dbReference type="ARBA" id="ARBA00022679"/>
    </source>
</evidence>
<dbReference type="InterPro" id="IPR003462">
    <property type="entry name" value="ODC_Mu_crystall"/>
</dbReference>
<dbReference type="Pfam" id="PF00291">
    <property type="entry name" value="PALP"/>
    <property type="match status" value="1"/>
</dbReference>
<dbReference type="EC" id="2.5.1.47" evidence="4"/>
<evidence type="ECO:0000256" key="2">
    <source>
        <dbReference type="ARBA" id="ARBA00004962"/>
    </source>
</evidence>
<dbReference type="InterPro" id="IPR036291">
    <property type="entry name" value="NAD(P)-bd_dom_sf"/>
</dbReference>
<evidence type="ECO:0000313" key="9">
    <source>
        <dbReference type="EMBL" id="RMQ47658.1"/>
    </source>
</evidence>
<dbReference type="GO" id="GO:0019290">
    <property type="term" value="P:siderophore biosynthetic process"/>
    <property type="evidence" value="ECO:0007669"/>
    <property type="project" value="InterPro"/>
</dbReference>
<comment type="caution">
    <text evidence="9">The sequence shown here is derived from an EMBL/GenBank/DDBJ whole genome shotgun (WGS) entry which is preliminary data.</text>
</comment>
<dbReference type="Proteomes" id="UP000277236">
    <property type="component" value="Unassembled WGS sequence"/>
</dbReference>
<evidence type="ECO:0000313" key="10">
    <source>
        <dbReference type="Proteomes" id="UP000277236"/>
    </source>
</evidence>
<comment type="cofactor">
    <cofactor evidence="1">
        <name>pyridoxal 5'-phosphate</name>
        <dbReference type="ChEBI" id="CHEBI:597326"/>
    </cofactor>
</comment>
<keyword evidence="5" id="KW-0808">Transferase</keyword>
<sequence>MILMYDNICDIVHDQAFLKVAGLGHDFFLKMESLNPAGSIKLKTAVGLVDDLQARGLIGPETILIESSSGNLGVALAMICAERSIRFTCVVDPNSSNHNIRMMRTYGAEVLQVDTPDANGGFLGTRISLIRDKVGSDSRYVWLNQYENAANPRAHARTTARSIGRHFGHVDYLFVGAGTTGTLMGCVQYFQRHHPTTKIIAVDSVGSVTFNTPASRRFIPGLGTSQRPPIFSAEGIHALEMVPESRTVAMCRVLARSKGLLVGGSTATVIAAVHAWRERIEPGSVVVALSPDWGERYLDTLYDDQWVEQRFGSEVLSMTLADMPIVPGWTTYLAAERLRQTPFHVVDGEAVARILAADPQACIDDVQRAYLEHEAGRSINPDSYFLRFPQAPANRIIALPASLSGEQSVSGIKWISSFPGNIDSGLQRASAVLILNDPLTGYAFACLEASRISAMRTAASAVLGARWLNRQQRRARRIAFIGAGFIARTILDMFVSDGWQVDEISVFDKHLESALALIEHASSHHQLTSHPADLESSLQADVVVFATTAPQPYVADYPFRPEQVILNISLRDLGPQVIAGCNNILDDVEHCLKASTSPDLAVQHYQDRSFITGTLAQLMLGQIELKPDRATIFSPFGLGVLDLAVGQRVYQQAITDCTALSVPRFFFESNRW</sequence>
<comment type="catalytic activity">
    <reaction evidence="7">
        <text>O-acetyl-L-serine + hydrogen sulfide = L-cysteine + acetate</text>
        <dbReference type="Rhea" id="RHEA:14829"/>
        <dbReference type="ChEBI" id="CHEBI:29919"/>
        <dbReference type="ChEBI" id="CHEBI:30089"/>
        <dbReference type="ChEBI" id="CHEBI:35235"/>
        <dbReference type="ChEBI" id="CHEBI:58340"/>
        <dbReference type="EC" id="2.5.1.47"/>
    </reaction>
</comment>
<dbReference type="Pfam" id="PF02423">
    <property type="entry name" value="OCD_Mu_crystall"/>
    <property type="match status" value="1"/>
</dbReference>
<dbReference type="SUPFAM" id="SSF53686">
    <property type="entry name" value="Tryptophan synthase beta subunit-like PLP-dependent enzymes"/>
    <property type="match status" value="1"/>
</dbReference>
<dbReference type="EMBL" id="RBRE01000035">
    <property type="protein sequence ID" value="RMQ47658.1"/>
    <property type="molecule type" value="Genomic_DNA"/>
</dbReference>
<protein>
    <recommendedName>
        <fullName evidence="4">cysteine synthase</fullName>
        <ecNumber evidence="4">2.5.1.47</ecNumber>
    </recommendedName>
</protein>
<dbReference type="GO" id="GO:0016639">
    <property type="term" value="F:oxidoreductase activity, acting on the CH-NH2 group of donors, NAD or NADP as acceptor"/>
    <property type="evidence" value="ECO:0007669"/>
    <property type="project" value="InterPro"/>
</dbReference>
<dbReference type="PANTHER" id="PTHR10314">
    <property type="entry name" value="CYSTATHIONINE BETA-SYNTHASE"/>
    <property type="match status" value="1"/>
</dbReference>
<dbReference type="InterPro" id="IPR023866">
    <property type="entry name" value="SbnB"/>
</dbReference>
<dbReference type="Gene3D" id="3.40.50.1100">
    <property type="match status" value="2"/>
</dbReference>
<evidence type="ECO:0000256" key="3">
    <source>
        <dbReference type="ARBA" id="ARBA00011738"/>
    </source>
</evidence>
<gene>
    <name evidence="9" type="ORF">ALQ04_04128</name>
</gene>
<reference evidence="9 10" key="1">
    <citation type="submission" date="2018-08" db="EMBL/GenBank/DDBJ databases">
        <title>Recombination of ecologically and evolutionarily significant loci maintains genetic cohesion in the Pseudomonas syringae species complex.</title>
        <authorList>
            <person name="Dillon M."/>
            <person name="Thakur S."/>
            <person name="Almeida R.N.D."/>
            <person name="Weir B.S."/>
            <person name="Guttman D.S."/>
        </authorList>
    </citation>
    <scope>NUCLEOTIDE SEQUENCE [LARGE SCALE GENOMIC DNA]</scope>
    <source>
        <strain evidence="9 10">ICMP 3353</strain>
    </source>
</reference>
<organism evidence="9 10">
    <name type="scientific">Pseudomonas cichorii</name>
    <dbReference type="NCBI Taxonomy" id="36746"/>
    <lineage>
        <taxon>Bacteria</taxon>
        <taxon>Pseudomonadati</taxon>
        <taxon>Pseudomonadota</taxon>
        <taxon>Gammaproteobacteria</taxon>
        <taxon>Pseudomonadales</taxon>
        <taxon>Pseudomonadaceae</taxon>
        <taxon>Pseudomonas</taxon>
    </lineage>
</organism>
<dbReference type="SUPFAM" id="SSF51735">
    <property type="entry name" value="NAD(P)-binding Rossmann-fold domains"/>
    <property type="match status" value="1"/>
</dbReference>
<dbReference type="CDD" id="cd01561">
    <property type="entry name" value="CBS_like"/>
    <property type="match status" value="1"/>
</dbReference>
<dbReference type="GO" id="GO:0004124">
    <property type="term" value="F:cysteine synthase activity"/>
    <property type="evidence" value="ECO:0007669"/>
    <property type="project" value="UniProtKB-EC"/>
</dbReference>
<comment type="pathway">
    <text evidence="2">Amino-acid biosynthesis; L-cysteine biosynthesis; L-cysteine from L-serine: step 2/2.</text>
</comment>
<dbReference type="Gene3D" id="3.40.50.720">
    <property type="entry name" value="NAD(P)-binding Rossmann-like Domain"/>
    <property type="match status" value="1"/>
</dbReference>
<dbReference type="NCBIfam" id="TIGR03944">
    <property type="entry name" value="dehyd_SbnB_fam"/>
    <property type="match status" value="1"/>
</dbReference>
<comment type="subunit">
    <text evidence="3">Homodimer.</text>
</comment>
<dbReference type="Gene3D" id="3.30.1780.10">
    <property type="entry name" value="ornithine cyclodeaminase, domain 1"/>
    <property type="match status" value="1"/>
</dbReference>
<evidence type="ECO:0000256" key="1">
    <source>
        <dbReference type="ARBA" id="ARBA00001933"/>
    </source>
</evidence>
<dbReference type="InterPro" id="IPR001926">
    <property type="entry name" value="TrpB-like_PALP"/>
</dbReference>
<accession>A0A3M4M1C9</accession>
<dbReference type="InterPro" id="IPR023927">
    <property type="entry name" value="SbnA"/>
</dbReference>
<proteinExistence type="predicted"/>